<accession>A0ABD0NVK4</accession>
<evidence type="ECO:0000313" key="2">
    <source>
        <dbReference type="EMBL" id="KAL0165540.1"/>
    </source>
</evidence>
<feature type="region of interest" description="Disordered" evidence="1">
    <location>
        <begin position="1"/>
        <end position="58"/>
    </location>
</feature>
<feature type="compositionally biased region" description="Pro residues" evidence="1">
    <location>
        <begin position="41"/>
        <end position="50"/>
    </location>
</feature>
<proteinExistence type="predicted"/>
<feature type="non-terminal residue" evidence="2">
    <location>
        <position position="1"/>
    </location>
</feature>
<keyword evidence="3" id="KW-1185">Reference proteome</keyword>
<name>A0ABD0NVK4_CIRMR</name>
<dbReference type="AlphaFoldDB" id="A0ABD0NVK4"/>
<feature type="compositionally biased region" description="Basic and acidic residues" evidence="1">
    <location>
        <begin position="19"/>
        <end position="28"/>
    </location>
</feature>
<feature type="non-terminal residue" evidence="2">
    <location>
        <position position="58"/>
    </location>
</feature>
<organism evidence="2 3">
    <name type="scientific">Cirrhinus mrigala</name>
    <name type="common">Mrigala</name>
    <dbReference type="NCBI Taxonomy" id="683832"/>
    <lineage>
        <taxon>Eukaryota</taxon>
        <taxon>Metazoa</taxon>
        <taxon>Chordata</taxon>
        <taxon>Craniata</taxon>
        <taxon>Vertebrata</taxon>
        <taxon>Euteleostomi</taxon>
        <taxon>Actinopterygii</taxon>
        <taxon>Neopterygii</taxon>
        <taxon>Teleostei</taxon>
        <taxon>Ostariophysi</taxon>
        <taxon>Cypriniformes</taxon>
        <taxon>Cyprinidae</taxon>
        <taxon>Labeoninae</taxon>
        <taxon>Labeonini</taxon>
        <taxon>Cirrhinus</taxon>
    </lineage>
</organism>
<evidence type="ECO:0000313" key="3">
    <source>
        <dbReference type="Proteomes" id="UP001529510"/>
    </source>
</evidence>
<gene>
    <name evidence="2" type="ORF">M9458_037384</name>
</gene>
<comment type="caution">
    <text evidence="2">The sequence shown here is derived from an EMBL/GenBank/DDBJ whole genome shotgun (WGS) entry which is preliminary data.</text>
</comment>
<sequence length="58" mass="6322">GDHRRRVHGGVGSSCEEWETARARDRSHVSGSAGGRSFLSNPPPTQPAAPPTHWHPQR</sequence>
<dbReference type="EMBL" id="JAMKFB020000019">
    <property type="protein sequence ID" value="KAL0165540.1"/>
    <property type="molecule type" value="Genomic_DNA"/>
</dbReference>
<dbReference type="Proteomes" id="UP001529510">
    <property type="component" value="Unassembled WGS sequence"/>
</dbReference>
<protein>
    <submittedName>
        <fullName evidence="2">Uncharacterized protein</fullName>
    </submittedName>
</protein>
<reference evidence="2 3" key="1">
    <citation type="submission" date="2024-05" db="EMBL/GenBank/DDBJ databases">
        <title>Genome sequencing and assembly of Indian major carp, Cirrhinus mrigala (Hamilton, 1822).</title>
        <authorList>
            <person name="Mohindra V."/>
            <person name="Chowdhury L.M."/>
            <person name="Lal K."/>
            <person name="Jena J.K."/>
        </authorList>
    </citation>
    <scope>NUCLEOTIDE SEQUENCE [LARGE SCALE GENOMIC DNA]</scope>
    <source>
        <strain evidence="2">CM1030</strain>
        <tissue evidence="2">Blood</tissue>
    </source>
</reference>
<evidence type="ECO:0000256" key="1">
    <source>
        <dbReference type="SAM" id="MobiDB-lite"/>
    </source>
</evidence>